<dbReference type="KEGG" id="nta:107770746"/>
<dbReference type="AlphaFoldDB" id="A0A1S3Y0G4"/>
<gene>
    <name evidence="2" type="primary">LOC107770746</name>
</gene>
<protein>
    <submittedName>
        <fullName evidence="2">Skin secretory protein xP2-like</fullName>
    </submittedName>
</protein>
<sequence length="273" mass="27834">MKSDVVGTTAGASSYSSVTGSSIGSTSGTTGATLGLPRPLTGAGALPRPLEMEGAAPRPPGVAVDPLLDDAGKYPRGEGNPPTATLPDSTILDQATPVPAPTEGAAVLPTDIPIPPPVPASDSGISNGALRGAIQMLTQIVASQAQRSNVTPTSSIQQGGSIGYRVNNFFQLDPPMFTDPEAPTLEFVPLVNELPEVFPDELPRIPPDKAIDFVIDVMTGMQPISIPPYRMAPATLVPVPTEGATVPPTDIPVPPLAPASDSGVSNVDLRGAI</sequence>
<proteinExistence type="predicted"/>
<feature type="compositionally biased region" description="Polar residues" evidence="1">
    <location>
        <begin position="82"/>
        <end position="91"/>
    </location>
</feature>
<dbReference type="OrthoDB" id="1243445at2759"/>
<feature type="compositionally biased region" description="Low complexity" evidence="1">
    <location>
        <begin position="7"/>
        <end position="35"/>
    </location>
</feature>
<evidence type="ECO:0000313" key="2">
    <source>
        <dbReference type="RefSeq" id="XP_016445565.1"/>
    </source>
</evidence>
<reference evidence="2" key="1">
    <citation type="submission" date="2025-08" db="UniProtKB">
        <authorList>
            <consortium name="RefSeq"/>
        </authorList>
    </citation>
    <scope>IDENTIFICATION</scope>
</reference>
<feature type="region of interest" description="Disordered" evidence="1">
    <location>
        <begin position="1"/>
        <end position="91"/>
    </location>
</feature>
<accession>A0A1S3Y0G4</accession>
<evidence type="ECO:0000256" key="1">
    <source>
        <dbReference type="SAM" id="MobiDB-lite"/>
    </source>
</evidence>
<dbReference type="PaxDb" id="4097-A0A1S3Y0G4"/>
<dbReference type="RefSeq" id="XP_016445565.1">
    <property type="nucleotide sequence ID" value="XM_016590079.1"/>
</dbReference>
<organism evidence="2">
    <name type="scientific">Nicotiana tabacum</name>
    <name type="common">Common tobacco</name>
    <dbReference type="NCBI Taxonomy" id="4097"/>
    <lineage>
        <taxon>Eukaryota</taxon>
        <taxon>Viridiplantae</taxon>
        <taxon>Streptophyta</taxon>
        <taxon>Embryophyta</taxon>
        <taxon>Tracheophyta</taxon>
        <taxon>Spermatophyta</taxon>
        <taxon>Magnoliopsida</taxon>
        <taxon>eudicotyledons</taxon>
        <taxon>Gunneridae</taxon>
        <taxon>Pentapetalae</taxon>
        <taxon>asterids</taxon>
        <taxon>lamiids</taxon>
        <taxon>Solanales</taxon>
        <taxon>Solanaceae</taxon>
        <taxon>Nicotianoideae</taxon>
        <taxon>Nicotianeae</taxon>
        <taxon>Nicotiana</taxon>
    </lineage>
</organism>
<name>A0A1S3Y0G4_TOBAC</name>